<keyword evidence="1" id="KW-0547">Nucleotide-binding</keyword>
<dbReference type="PANTHER" id="PTHR43384">
    <property type="entry name" value="SEPTUM SITE-DETERMINING PROTEIN MIND HOMOLOG, CHLOROPLASTIC-RELATED"/>
    <property type="match status" value="1"/>
</dbReference>
<keyword evidence="2" id="KW-0067">ATP-binding</keyword>
<dbReference type="GO" id="GO:0009898">
    <property type="term" value="C:cytoplasmic side of plasma membrane"/>
    <property type="evidence" value="ECO:0007669"/>
    <property type="project" value="TreeGrafter"/>
</dbReference>
<sequence>MRAIPVASLWSDQAAGLRAMIAPTPCRSISLSGGRGGSGTTTLAINLAAALAERNREVILLDEFTGSGNAAHRMRLEQKHELDHVLRREVTLADTLLATEAGFSILPISAKATVLSSLNERELTWLSAEFEQLTQYAEFLLLDTRPSASHGVPCLSLAADDVMVIVSNSAESLTDAYATIKLLGTEYARRDFRVLVNRVDTITEAGLIFNRLKSVARQYLGDAVQMKLIGYVPEDEKLKRASRLGRTVLDAFPDADSSHAFRQLADVMLRWRKPSHTADSTGFLYRLVESSRLLTEQLQH</sequence>
<proteinExistence type="predicted"/>
<evidence type="ECO:0000259" key="3">
    <source>
        <dbReference type="Pfam" id="PF01656"/>
    </source>
</evidence>
<dbReference type="GO" id="GO:0005524">
    <property type="term" value="F:ATP binding"/>
    <property type="evidence" value="ECO:0007669"/>
    <property type="project" value="UniProtKB-KW"/>
</dbReference>
<dbReference type="PANTHER" id="PTHR43384:SF4">
    <property type="entry name" value="CELLULOSE BIOSYNTHESIS PROTEIN BCSQ-RELATED"/>
    <property type="match status" value="1"/>
</dbReference>
<dbReference type="EMBL" id="CP034433">
    <property type="protein sequence ID" value="AZN37929.1"/>
    <property type="molecule type" value="Genomic_DNA"/>
</dbReference>
<evidence type="ECO:0000313" key="4">
    <source>
        <dbReference type="EMBL" id="AZN37929.1"/>
    </source>
</evidence>
<dbReference type="SUPFAM" id="SSF52540">
    <property type="entry name" value="P-loop containing nucleoside triphosphate hydrolases"/>
    <property type="match status" value="1"/>
</dbReference>
<evidence type="ECO:0000256" key="1">
    <source>
        <dbReference type="ARBA" id="ARBA00022741"/>
    </source>
</evidence>
<dbReference type="InterPro" id="IPR050625">
    <property type="entry name" value="ParA/MinD_ATPase"/>
</dbReference>
<gene>
    <name evidence="4" type="ORF">EJO50_16515</name>
</gene>
<protein>
    <submittedName>
        <fullName evidence="4">MinD/ParA family protein</fullName>
    </submittedName>
</protein>
<dbReference type="InterPro" id="IPR002586">
    <property type="entry name" value="CobQ/CobB/MinD/ParA_Nub-bd_dom"/>
</dbReference>
<evidence type="ECO:0000313" key="5">
    <source>
        <dbReference type="Proteomes" id="UP000282438"/>
    </source>
</evidence>
<dbReference type="KEGG" id="iod:EJO50_16515"/>
<dbReference type="OrthoDB" id="5296586at2"/>
<dbReference type="Gene3D" id="3.40.50.300">
    <property type="entry name" value="P-loop containing nucleotide triphosphate hydrolases"/>
    <property type="match status" value="1"/>
</dbReference>
<dbReference type="GO" id="GO:0005829">
    <property type="term" value="C:cytosol"/>
    <property type="evidence" value="ECO:0007669"/>
    <property type="project" value="TreeGrafter"/>
</dbReference>
<reference evidence="4 5" key="1">
    <citation type="submission" date="2018-12" db="EMBL/GenBank/DDBJ databases">
        <title>Complete genome sequence of Iodobacter sp. H11R3.</title>
        <authorList>
            <person name="Bae J.-W."/>
        </authorList>
    </citation>
    <scope>NUCLEOTIDE SEQUENCE [LARGE SCALE GENOMIC DNA]</scope>
    <source>
        <strain evidence="4 5">H11R3</strain>
    </source>
</reference>
<dbReference type="AlphaFoldDB" id="A0A3S8ZWT2"/>
<accession>A0A3S8ZWT2</accession>
<evidence type="ECO:0000256" key="2">
    <source>
        <dbReference type="ARBA" id="ARBA00022840"/>
    </source>
</evidence>
<dbReference type="InterPro" id="IPR027417">
    <property type="entry name" value="P-loop_NTPase"/>
</dbReference>
<dbReference type="GO" id="GO:0051782">
    <property type="term" value="P:negative regulation of cell division"/>
    <property type="evidence" value="ECO:0007669"/>
    <property type="project" value="TreeGrafter"/>
</dbReference>
<name>A0A3S8ZWT2_9NEIS</name>
<dbReference type="GO" id="GO:0016887">
    <property type="term" value="F:ATP hydrolysis activity"/>
    <property type="evidence" value="ECO:0007669"/>
    <property type="project" value="TreeGrafter"/>
</dbReference>
<organism evidence="4 5">
    <name type="scientific">Iodobacter ciconiae</name>
    <dbReference type="NCBI Taxonomy" id="2496266"/>
    <lineage>
        <taxon>Bacteria</taxon>
        <taxon>Pseudomonadati</taxon>
        <taxon>Pseudomonadota</taxon>
        <taxon>Betaproteobacteria</taxon>
        <taxon>Neisseriales</taxon>
        <taxon>Chitinibacteraceae</taxon>
        <taxon>Iodobacter</taxon>
    </lineage>
</organism>
<dbReference type="RefSeq" id="WP_125976005.1">
    <property type="nucleotide sequence ID" value="NZ_CP034433.1"/>
</dbReference>
<dbReference type="Pfam" id="PF01656">
    <property type="entry name" value="CbiA"/>
    <property type="match status" value="1"/>
</dbReference>
<dbReference type="Proteomes" id="UP000282438">
    <property type="component" value="Chromosome"/>
</dbReference>
<keyword evidence="5" id="KW-1185">Reference proteome</keyword>
<feature type="domain" description="CobQ/CobB/MinD/ParA nucleotide binding" evidence="3">
    <location>
        <begin position="29"/>
        <end position="246"/>
    </location>
</feature>